<organism evidence="4">
    <name type="scientific">Gaeumannomyces tritici (strain R3-111a-1)</name>
    <name type="common">Wheat and barley take-all root rot fungus</name>
    <name type="synonym">Gaeumannomyces graminis var. tritici</name>
    <dbReference type="NCBI Taxonomy" id="644352"/>
    <lineage>
        <taxon>Eukaryota</taxon>
        <taxon>Fungi</taxon>
        <taxon>Dikarya</taxon>
        <taxon>Ascomycota</taxon>
        <taxon>Pezizomycotina</taxon>
        <taxon>Sordariomycetes</taxon>
        <taxon>Sordariomycetidae</taxon>
        <taxon>Magnaporthales</taxon>
        <taxon>Magnaporthaceae</taxon>
        <taxon>Gaeumannomyces</taxon>
    </lineage>
</organism>
<reference evidence="5" key="4">
    <citation type="journal article" date="2015" name="G3 (Bethesda)">
        <title>Genome sequences of three phytopathogenic species of the Magnaporthaceae family of fungi.</title>
        <authorList>
            <person name="Okagaki L.H."/>
            <person name="Nunes C.C."/>
            <person name="Sailsbery J."/>
            <person name="Clay B."/>
            <person name="Brown D."/>
            <person name="John T."/>
            <person name="Oh Y."/>
            <person name="Young N."/>
            <person name="Fitzgerald M."/>
            <person name="Haas B.J."/>
            <person name="Zeng Q."/>
            <person name="Young S."/>
            <person name="Adiconis X."/>
            <person name="Fan L."/>
            <person name="Levin J.Z."/>
            <person name="Mitchell T.K."/>
            <person name="Okubara P.A."/>
            <person name="Farman M.L."/>
            <person name="Kohn L.M."/>
            <person name="Birren B."/>
            <person name="Ma L.-J."/>
            <person name="Dean R.A."/>
        </authorList>
    </citation>
    <scope>NUCLEOTIDE SEQUENCE</scope>
    <source>
        <strain evidence="5">R3-111a-1</strain>
    </source>
</reference>
<dbReference type="Pfam" id="PF04667">
    <property type="entry name" value="Endosulfine"/>
    <property type="match status" value="1"/>
</dbReference>
<evidence type="ECO:0000313" key="5">
    <source>
        <dbReference type="EnsemblFungi" id="EJT69969"/>
    </source>
</evidence>
<dbReference type="HOGENOM" id="CLU_1722483_0_0_1"/>
<reference evidence="4" key="3">
    <citation type="submission" date="2010-09" db="EMBL/GenBank/DDBJ databases">
        <title>Annotation of Gaeumannomyces graminis var. tritici R3-111a-1.</title>
        <authorList>
            <consortium name="The Broad Institute Genome Sequencing Platform"/>
            <person name="Ma L.-J."/>
            <person name="Dead R."/>
            <person name="Young S.K."/>
            <person name="Zeng Q."/>
            <person name="Gargeya S."/>
            <person name="Fitzgerald M."/>
            <person name="Haas B."/>
            <person name="Abouelleil A."/>
            <person name="Alvarado L."/>
            <person name="Arachchi H.M."/>
            <person name="Berlin A."/>
            <person name="Brown A."/>
            <person name="Chapman S.B."/>
            <person name="Chen Z."/>
            <person name="Dunbar C."/>
            <person name="Freedman E."/>
            <person name="Gearin G."/>
            <person name="Gellesch M."/>
            <person name="Goldberg J."/>
            <person name="Griggs A."/>
            <person name="Gujja S."/>
            <person name="Heiman D."/>
            <person name="Howarth C."/>
            <person name="Larson L."/>
            <person name="Lui A."/>
            <person name="MacDonald P.J.P."/>
            <person name="Mehta T."/>
            <person name="Montmayeur A."/>
            <person name="Murphy C."/>
            <person name="Neiman D."/>
            <person name="Pearson M."/>
            <person name="Priest M."/>
            <person name="Roberts A."/>
            <person name="Saif S."/>
            <person name="Shea T."/>
            <person name="Shenoy N."/>
            <person name="Sisk P."/>
            <person name="Stolte C."/>
            <person name="Sykes S."/>
            <person name="Yandava C."/>
            <person name="Wortman J."/>
            <person name="Nusbaum C."/>
            <person name="Birren B."/>
        </authorList>
    </citation>
    <scope>NUCLEOTIDE SEQUENCE</scope>
    <source>
        <strain evidence="4">R3-111a-1</strain>
    </source>
</reference>
<dbReference type="STRING" id="644352.J3PF67"/>
<proteinExistence type="inferred from homology"/>
<dbReference type="AlphaFoldDB" id="J3PF67"/>
<evidence type="ECO:0000256" key="1">
    <source>
        <dbReference type="ARBA" id="ARBA00010520"/>
    </source>
</evidence>
<sequence length="152" mass="16634">MGLNSRSPVPRRTKISFRKYFDSGDFALSKTKTPSDAGAVITGSEHPTRETVTHPSSPVPSSSNVGDNAGEQLVQCGSLWLRSRLNNYVPVVTSRYGPVWARGRYYVGNAQAKQHKGHQGNAVWATTLSKRPRPRRALRSGVPGHGHKSVEK</sequence>
<dbReference type="GeneID" id="20352604"/>
<dbReference type="EnsemblFungi" id="EJT69969">
    <property type="protein sequence ID" value="EJT69969"/>
    <property type="gene ID" value="GGTG_12146"/>
</dbReference>
<evidence type="ECO:0000256" key="2">
    <source>
        <dbReference type="RuleBase" id="RU363120"/>
    </source>
</evidence>
<dbReference type="OrthoDB" id="5949865at2759"/>
<name>J3PF67_GAET3</name>
<feature type="region of interest" description="Disordered" evidence="3">
    <location>
        <begin position="132"/>
        <end position="152"/>
    </location>
</feature>
<dbReference type="Proteomes" id="UP000006039">
    <property type="component" value="Unassembled WGS sequence"/>
</dbReference>
<dbReference type="RefSeq" id="XP_009228303.1">
    <property type="nucleotide sequence ID" value="XM_009230039.1"/>
</dbReference>
<reference evidence="4" key="2">
    <citation type="submission" date="2010-07" db="EMBL/GenBank/DDBJ databases">
        <authorList>
            <consortium name="The Broad Institute Genome Sequencing Platform"/>
            <consortium name="Broad Institute Genome Sequencing Center for Infectious Disease"/>
            <person name="Ma L.-J."/>
            <person name="Dead R."/>
            <person name="Young S."/>
            <person name="Zeng Q."/>
            <person name="Koehrsen M."/>
            <person name="Alvarado L."/>
            <person name="Berlin A."/>
            <person name="Chapman S.B."/>
            <person name="Chen Z."/>
            <person name="Freedman E."/>
            <person name="Gellesch M."/>
            <person name="Goldberg J."/>
            <person name="Griggs A."/>
            <person name="Gujja S."/>
            <person name="Heilman E.R."/>
            <person name="Heiman D."/>
            <person name="Hepburn T."/>
            <person name="Howarth C."/>
            <person name="Jen D."/>
            <person name="Larson L."/>
            <person name="Mehta T."/>
            <person name="Neiman D."/>
            <person name="Pearson M."/>
            <person name="Roberts A."/>
            <person name="Saif S."/>
            <person name="Shea T."/>
            <person name="Shenoy N."/>
            <person name="Sisk P."/>
            <person name="Stolte C."/>
            <person name="Sykes S."/>
            <person name="Walk T."/>
            <person name="White J."/>
            <person name="Yandava C."/>
            <person name="Haas B."/>
            <person name="Nusbaum C."/>
            <person name="Birren B."/>
        </authorList>
    </citation>
    <scope>NUCLEOTIDE SEQUENCE</scope>
    <source>
        <strain evidence="4">R3-111a-1</strain>
    </source>
</reference>
<evidence type="ECO:0000313" key="6">
    <source>
        <dbReference type="Proteomes" id="UP000006039"/>
    </source>
</evidence>
<reference evidence="5" key="5">
    <citation type="submission" date="2018-04" db="UniProtKB">
        <authorList>
            <consortium name="EnsemblFungi"/>
        </authorList>
    </citation>
    <scope>IDENTIFICATION</scope>
    <source>
        <strain evidence="5">R3-111a-1</strain>
    </source>
</reference>
<dbReference type="InterPro" id="IPR006760">
    <property type="entry name" value="Endosulphine"/>
</dbReference>
<accession>J3PF67</accession>
<dbReference type="eggNOG" id="KOG4076">
    <property type="taxonomic scope" value="Eukaryota"/>
</dbReference>
<evidence type="ECO:0000256" key="3">
    <source>
        <dbReference type="SAM" id="MobiDB-lite"/>
    </source>
</evidence>
<dbReference type="EMBL" id="GL385402">
    <property type="protein sequence ID" value="EJT69969.1"/>
    <property type="molecule type" value="Genomic_DNA"/>
</dbReference>
<feature type="region of interest" description="Disordered" evidence="3">
    <location>
        <begin position="26"/>
        <end position="68"/>
    </location>
</feature>
<gene>
    <name evidence="5" type="primary">20352604</name>
    <name evidence="4" type="ORF">GGTG_12146</name>
</gene>
<comment type="function">
    <text evidence="2">Plays an essential role in initiation of the G0 program by preventing the degradation of specific nutrient-regulated mRNAs via the 5'-3' mRNA decay pathway.</text>
</comment>
<comment type="similarity">
    <text evidence="1 2">Belongs to the endosulfine family.</text>
</comment>
<evidence type="ECO:0000313" key="4">
    <source>
        <dbReference type="EMBL" id="EJT69969.1"/>
    </source>
</evidence>
<keyword evidence="6" id="KW-1185">Reference proteome</keyword>
<protein>
    <recommendedName>
        <fullName evidence="2">mRNA stability protein</fullName>
    </recommendedName>
</protein>
<reference evidence="6" key="1">
    <citation type="submission" date="2010-07" db="EMBL/GenBank/DDBJ databases">
        <title>The genome sequence of Gaeumannomyces graminis var. tritici strain R3-111a-1.</title>
        <authorList>
            <consortium name="The Broad Institute Genome Sequencing Platform"/>
            <person name="Ma L.-J."/>
            <person name="Dead R."/>
            <person name="Young S."/>
            <person name="Zeng Q."/>
            <person name="Koehrsen M."/>
            <person name="Alvarado L."/>
            <person name="Berlin A."/>
            <person name="Chapman S.B."/>
            <person name="Chen Z."/>
            <person name="Freedman E."/>
            <person name="Gellesch M."/>
            <person name="Goldberg J."/>
            <person name="Griggs A."/>
            <person name="Gujja S."/>
            <person name="Heilman E.R."/>
            <person name="Heiman D."/>
            <person name="Hepburn T."/>
            <person name="Howarth C."/>
            <person name="Jen D."/>
            <person name="Larson L."/>
            <person name="Mehta T."/>
            <person name="Neiman D."/>
            <person name="Pearson M."/>
            <person name="Roberts A."/>
            <person name="Saif S."/>
            <person name="Shea T."/>
            <person name="Shenoy N."/>
            <person name="Sisk P."/>
            <person name="Stolte C."/>
            <person name="Sykes S."/>
            <person name="Walk T."/>
            <person name="White J."/>
            <person name="Yandava C."/>
            <person name="Haas B."/>
            <person name="Nusbaum C."/>
            <person name="Birren B."/>
        </authorList>
    </citation>
    <scope>NUCLEOTIDE SEQUENCE [LARGE SCALE GENOMIC DNA]</scope>
    <source>
        <strain evidence="6">R3-111a-1</strain>
    </source>
</reference>
<dbReference type="VEuPathDB" id="FungiDB:GGTG_12146"/>